<dbReference type="InterPro" id="IPR056884">
    <property type="entry name" value="NPHP3-like_N"/>
</dbReference>
<accession>A0ABP8WXW4</accession>
<gene>
    <name evidence="3" type="ORF">GCM10023349_11150</name>
</gene>
<evidence type="ECO:0000313" key="3">
    <source>
        <dbReference type="EMBL" id="GAA4697132.1"/>
    </source>
</evidence>
<keyword evidence="1" id="KW-0677">Repeat</keyword>
<evidence type="ECO:0000256" key="1">
    <source>
        <dbReference type="ARBA" id="ARBA00022737"/>
    </source>
</evidence>
<sequence>MTYQYESTSPERFQQFCQALLLDEYPGLQSFPVGQPDGGRDGLHADSKTVLQVKFKRVDEAESADWMIEALEKELPKIKRLVEAGAKRYVMVTNARGTAHDGVGRIDRVQQWLTDNVQCPAICLWRDDLDRRTDRSPQSLRFKFPELLTGQDGIELALATMLGPQRDRQMRAIRAFVGEQYSIDSKVKFKQVSLSNSLADLFIDIPVRFNEAMVKQIRRKFGKESDRLMNRLMRHMRAVPDEVFHVSGGNAIGEFRYRTNMGAAEFLLSDIAQGEISRIVLEGAPGQGKSTLAQFVCQVHRAAFLGMGEFSSSIPTKYVQSGFRLPFKVDLRDLAAFIGSDTDDSSSLDEFLSDLVHKQSGKQTFSVDDLLDVLGSSPALIFLDGLDEVADLEQRRALVAVVERSILRYEHMGLDVQVVVTSRPSIFGRKANFDESGFVTIDLASIDKSLVLDYSNKWVKARTLDARESAEVLGILKDKMELPHIVELTRNAMQLTILLSLIHQVGYSLPDQRTDLYRRYLELFLIRESEKDVAVKKHQAVLVEFIQHLAWVLQSQAESAGSRGSISKEDLQEMAREYLVEAKQPEELADDLFGGGLERIFVLVQRVSGLYEFEVQPLREFFCARHLYETSPVGTYRYQKPKGDRAQRFEALAANPFWLNVTRFYAGSYEPGEIGSLVLSLRDLIGDSDPARSLHGREVSFALLSDWVFANKKSWQDELIQAACDEAGLHLLVRQVYGESEPLALDEDCGRDTLRDLIFDRLENREIELDSVGYCRLLAANGGNELLDRFLKSLKGTSGRVRTVKFSRMIQSGGAQKLSLSRVLKLVHEDSPSYGNLSERLILVVNHLGHRVAGDEDAAQEVVTHALEGRFIAGLHSFSTLGVFADAMSVFPAGVMTIYLHRDQALMTELSVDLLKFAEPASKVPDFVNLVVSNENPFISQHYTANWDQVAFMGDLVREMFGGECWSAYILALRAAGLRTSISVKDADAMFDDRHSLAQRARYARLKRGSVEWWRSALEDAGEDNRRVLFWSALVLSWTSPSVYEALLSDLEGAVERLDEEAFHRLHAVVQSMRRDAEPRRDRKGYVPPLSSASDRLCWLVVAAFRPPLHEISSEIRKRNFSALTQWKERQEAAAELRKVPPRTASDVIKSNWLKRVRNGQRADYAMPQGVSEHCREIDLSLKLAGRIVSGPGDYPREAVIRAHEIVMGNYDAATLTAVSTSEDWSFQE</sequence>
<dbReference type="PROSITE" id="PS50837">
    <property type="entry name" value="NACHT"/>
    <property type="match status" value="1"/>
</dbReference>
<dbReference type="RefSeq" id="WP_345520092.1">
    <property type="nucleotide sequence ID" value="NZ_BAABKM010000002.1"/>
</dbReference>
<evidence type="ECO:0000313" key="4">
    <source>
        <dbReference type="Proteomes" id="UP001499974"/>
    </source>
</evidence>
<evidence type="ECO:0000259" key="2">
    <source>
        <dbReference type="PROSITE" id="PS50837"/>
    </source>
</evidence>
<name>A0ABP8WXW4_9ACTN</name>
<dbReference type="Proteomes" id="UP001499974">
    <property type="component" value="Unassembled WGS sequence"/>
</dbReference>
<comment type="caution">
    <text evidence="3">The sequence shown here is derived from an EMBL/GenBank/DDBJ whole genome shotgun (WGS) entry which is preliminary data.</text>
</comment>
<keyword evidence="4" id="KW-1185">Reference proteome</keyword>
<feature type="domain" description="NACHT" evidence="2">
    <location>
        <begin position="277"/>
        <end position="425"/>
    </location>
</feature>
<dbReference type="Pfam" id="PF24883">
    <property type="entry name" value="NPHP3_N"/>
    <property type="match status" value="1"/>
</dbReference>
<reference evidence="4" key="1">
    <citation type="journal article" date="2019" name="Int. J. Syst. Evol. Microbiol.">
        <title>The Global Catalogue of Microorganisms (GCM) 10K type strain sequencing project: providing services to taxonomists for standard genome sequencing and annotation.</title>
        <authorList>
            <consortium name="The Broad Institute Genomics Platform"/>
            <consortium name="The Broad Institute Genome Sequencing Center for Infectious Disease"/>
            <person name="Wu L."/>
            <person name="Ma J."/>
        </authorList>
    </citation>
    <scope>NUCLEOTIDE SEQUENCE [LARGE SCALE GENOMIC DNA]</scope>
    <source>
        <strain evidence="4">JCM 18531</strain>
    </source>
</reference>
<organism evidence="3 4">
    <name type="scientific">Nocardioides conyzicola</name>
    <dbReference type="NCBI Taxonomy" id="1651781"/>
    <lineage>
        <taxon>Bacteria</taxon>
        <taxon>Bacillati</taxon>
        <taxon>Actinomycetota</taxon>
        <taxon>Actinomycetes</taxon>
        <taxon>Propionibacteriales</taxon>
        <taxon>Nocardioidaceae</taxon>
        <taxon>Nocardioides</taxon>
    </lineage>
</organism>
<dbReference type="SUPFAM" id="SSF52540">
    <property type="entry name" value="P-loop containing nucleoside triphosphate hydrolases"/>
    <property type="match status" value="1"/>
</dbReference>
<proteinExistence type="predicted"/>
<dbReference type="EMBL" id="BAABKM010000002">
    <property type="protein sequence ID" value="GAA4697132.1"/>
    <property type="molecule type" value="Genomic_DNA"/>
</dbReference>
<dbReference type="Gene3D" id="3.40.50.300">
    <property type="entry name" value="P-loop containing nucleotide triphosphate hydrolases"/>
    <property type="match status" value="1"/>
</dbReference>
<protein>
    <recommendedName>
        <fullName evidence="2">NACHT domain-containing protein</fullName>
    </recommendedName>
</protein>
<dbReference type="InterPro" id="IPR027417">
    <property type="entry name" value="P-loop_NTPase"/>
</dbReference>
<dbReference type="InterPro" id="IPR007111">
    <property type="entry name" value="NACHT_NTPase"/>
</dbReference>